<protein>
    <submittedName>
        <fullName evidence="2">Uncharacterized protein</fullName>
    </submittedName>
</protein>
<feature type="transmembrane region" description="Helical" evidence="1">
    <location>
        <begin position="123"/>
        <end position="142"/>
    </location>
</feature>
<feature type="transmembrane region" description="Helical" evidence="1">
    <location>
        <begin position="89"/>
        <end position="111"/>
    </location>
</feature>
<reference evidence="2 3" key="1">
    <citation type="journal article" date="2015" name="Plant Cell">
        <title>Oil accumulation by the oleaginous diatom Fistulifera solaris as revealed by the genome and transcriptome.</title>
        <authorList>
            <person name="Tanaka T."/>
            <person name="Maeda Y."/>
            <person name="Veluchamy A."/>
            <person name="Tanaka M."/>
            <person name="Abida H."/>
            <person name="Marechal E."/>
            <person name="Bowler C."/>
            <person name="Muto M."/>
            <person name="Sunaga Y."/>
            <person name="Tanaka M."/>
            <person name="Yoshino T."/>
            <person name="Taniguchi T."/>
            <person name="Fukuda Y."/>
            <person name="Nemoto M."/>
            <person name="Matsumoto M."/>
            <person name="Wong P.S."/>
            <person name="Aburatani S."/>
            <person name="Fujibuchi W."/>
        </authorList>
    </citation>
    <scope>NUCLEOTIDE SEQUENCE [LARGE SCALE GENOMIC DNA]</scope>
    <source>
        <strain evidence="2 3">JPCC DA0580</strain>
    </source>
</reference>
<accession>A0A1Z5JH71</accession>
<sequence length="209" mass="23345">MSQLSRLPALLQTVATRYWWLIPLTLCAVPVFFGPVSTPPFWKMVQVDYIWECPDAALVIGAFLGSNLSYFLAGYRIRNELPPRRNRFFCPYGGLAFWIWAAGLVSTVFHAVQSMGHATNAEALYYVDHGIAGAAVFYFYHICGLPNRNALILGVAGLLCLALPLRPGYAWLHSLWHVLSAAAALMWTCQGKVARRKQLLSAVRDRVDD</sequence>
<keyword evidence="1" id="KW-0472">Membrane</keyword>
<feature type="transmembrane region" description="Helical" evidence="1">
    <location>
        <begin position="149"/>
        <end position="165"/>
    </location>
</feature>
<feature type="transmembrane region" description="Helical" evidence="1">
    <location>
        <begin position="56"/>
        <end position="77"/>
    </location>
</feature>
<organism evidence="2 3">
    <name type="scientific">Fistulifera solaris</name>
    <name type="common">Oleaginous diatom</name>
    <dbReference type="NCBI Taxonomy" id="1519565"/>
    <lineage>
        <taxon>Eukaryota</taxon>
        <taxon>Sar</taxon>
        <taxon>Stramenopiles</taxon>
        <taxon>Ochrophyta</taxon>
        <taxon>Bacillariophyta</taxon>
        <taxon>Bacillariophyceae</taxon>
        <taxon>Bacillariophycidae</taxon>
        <taxon>Naviculales</taxon>
        <taxon>Naviculaceae</taxon>
        <taxon>Fistulifera</taxon>
    </lineage>
</organism>
<dbReference type="InParanoid" id="A0A1Z5JH71"/>
<keyword evidence="1" id="KW-1133">Transmembrane helix</keyword>
<feature type="transmembrane region" description="Helical" evidence="1">
    <location>
        <begin position="18"/>
        <end position="36"/>
    </location>
</feature>
<evidence type="ECO:0000313" key="3">
    <source>
        <dbReference type="Proteomes" id="UP000198406"/>
    </source>
</evidence>
<dbReference type="Proteomes" id="UP000198406">
    <property type="component" value="Unassembled WGS sequence"/>
</dbReference>
<keyword evidence="1" id="KW-0812">Transmembrane</keyword>
<evidence type="ECO:0000256" key="1">
    <source>
        <dbReference type="SAM" id="Phobius"/>
    </source>
</evidence>
<dbReference type="EMBL" id="BDSP01000061">
    <property type="protein sequence ID" value="GAX13345.1"/>
    <property type="molecule type" value="Genomic_DNA"/>
</dbReference>
<keyword evidence="3" id="KW-1185">Reference proteome</keyword>
<dbReference type="OrthoDB" id="43427at2759"/>
<proteinExistence type="predicted"/>
<dbReference type="AlphaFoldDB" id="A0A1Z5JH71"/>
<evidence type="ECO:0000313" key="2">
    <source>
        <dbReference type="EMBL" id="GAX13345.1"/>
    </source>
</evidence>
<name>A0A1Z5JH71_FISSO</name>
<comment type="caution">
    <text evidence="2">The sequence shown here is derived from an EMBL/GenBank/DDBJ whole genome shotgun (WGS) entry which is preliminary data.</text>
</comment>
<gene>
    <name evidence="2" type="ORF">FisN_17Hh288</name>
</gene>